<protein>
    <recommendedName>
        <fullName evidence="1">Agenet domain-containing protein</fullName>
    </recommendedName>
</protein>
<dbReference type="PANTHER" id="PTHR31917:SF148">
    <property type="entry name" value="DUF724 DOMAIN-CONTAINING PROTEIN 2"/>
    <property type="match status" value="1"/>
</dbReference>
<gene>
    <name evidence="2" type="ORF">F0562_008505</name>
</gene>
<sequence>MAFRRGEEVEVWSKEDRFLGSFYAATVLAEVGRSHYIVQYKDLLKDEESGPPDRDCRCRRGPACATCRFRHLGLVCTKKLDAFDNDGWWV</sequence>
<dbReference type="PANTHER" id="PTHR31917">
    <property type="entry name" value="AGENET DOMAIN-CONTAINING PROTEIN-RELATED"/>
    <property type="match status" value="1"/>
</dbReference>
<dbReference type="InterPro" id="IPR008395">
    <property type="entry name" value="Agenet-like_dom"/>
</dbReference>
<evidence type="ECO:0000313" key="2">
    <source>
        <dbReference type="EMBL" id="KAA8526292.1"/>
    </source>
</evidence>
<proteinExistence type="predicted"/>
<reference evidence="2 3" key="1">
    <citation type="submission" date="2019-09" db="EMBL/GenBank/DDBJ databases">
        <title>A chromosome-level genome assembly of the Chinese tupelo Nyssa sinensis.</title>
        <authorList>
            <person name="Yang X."/>
            <person name="Kang M."/>
            <person name="Yang Y."/>
            <person name="Xiong H."/>
            <person name="Wang M."/>
            <person name="Zhang Z."/>
            <person name="Wang Z."/>
            <person name="Wu H."/>
            <person name="Ma T."/>
            <person name="Liu J."/>
            <person name="Xi Z."/>
        </authorList>
    </citation>
    <scope>NUCLEOTIDE SEQUENCE [LARGE SCALE GENOMIC DNA]</scope>
    <source>
        <strain evidence="2">J267</strain>
        <tissue evidence="2">Leaf</tissue>
    </source>
</reference>
<dbReference type="InterPro" id="IPR014002">
    <property type="entry name" value="Agenet_dom_plant"/>
</dbReference>
<evidence type="ECO:0000313" key="3">
    <source>
        <dbReference type="Proteomes" id="UP000325577"/>
    </source>
</evidence>
<dbReference type="AlphaFoldDB" id="A0A5J5A8S3"/>
<name>A0A5J5A8S3_9ASTE</name>
<dbReference type="Proteomes" id="UP000325577">
    <property type="component" value="Linkage Group LG3"/>
</dbReference>
<dbReference type="EMBL" id="CM018046">
    <property type="protein sequence ID" value="KAA8526292.1"/>
    <property type="molecule type" value="Genomic_DNA"/>
</dbReference>
<evidence type="ECO:0000259" key="1">
    <source>
        <dbReference type="SMART" id="SM00743"/>
    </source>
</evidence>
<dbReference type="Pfam" id="PF05641">
    <property type="entry name" value="Agenet"/>
    <property type="match status" value="1"/>
</dbReference>
<organism evidence="2 3">
    <name type="scientific">Nyssa sinensis</name>
    <dbReference type="NCBI Taxonomy" id="561372"/>
    <lineage>
        <taxon>Eukaryota</taxon>
        <taxon>Viridiplantae</taxon>
        <taxon>Streptophyta</taxon>
        <taxon>Embryophyta</taxon>
        <taxon>Tracheophyta</taxon>
        <taxon>Spermatophyta</taxon>
        <taxon>Magnoliopsida</taxon>
        <taxon>eudicotyledons</taxon>
        <taxon>Gunneridae</taxon>
        <taxon>Pentapetalae</taxon>
        <taxon>asterids</taxon>
        <taxon>Cornales</taxon>
        <taxon>Nyssaceae</taxon>
        <taxon>Nyssa</taxon>
    </lineage>
</organism>
<accession>A0A5J5A8S3</accession>
<dbReference type="SMART" id="SM00743">
    <property type="entry name" value="Agenet"/>
    <property type="match status" value="1"/>
</dbReference>
<feature type="domain" description="Agenet" evidence="1">
    <location>
        <begin position="1"/>
        <end position="64"/>
    </location>
</feature>
<keyword evidence="3" id="KW-1185">Reference proteome</keyword>
<dbReference type="OrthoDB" id="938602at2759"/>